<gene>
    <name evidence="1" type="ORF">SAMN05216564_11156</name>
</gene>
<keyword evidence="2" id="KW-1185">Reference proteome</keyword>
<dbReference type="RefSeq" id="WP_218128649.1">
    <property type="nucleotide sequence ID" value="NZ_FNPC01000011.1"/>
</dbReference>
<dbReference type="InterPro" id="IPR055944">
    <property type="entry name" value="DUF7522"/>
</dbReference>
<reference evidence="2" key="1">
    <citation type="submission" date="2016-10" db="EMBL/GenBank/DDBJ databases">
        <authorList>
            <person name="Varghese N."/>
            <person name="Submissions S."/>
        </authorList>
    </citation>
    <scope>NUCLEOTIDE SEQUENCE [LARGE SCALE GENOMIC DNA]</scope>
    <source>
        <strain evidence="2">DC30,IBRC 10041,KCTC 4046</strain>
    </source>
</reference>
<protein>
    <submittedName>
        <fullName evidence="1">Uncharacterized protein</fullName>
    </submittedName>
</protein>
<sequence>MHIGITPQDEIDAIRQEANGALRVLATYDREGYDPIYVRGDVEPKVETVAEEIHDELVIQGMGREYLEQLFEAGELHCSMHRFDEITTFHFLDERFTGLFASIDSGADIRLATFADRCRELL</sequence>
<evidence type="ECO:0000313" key="2">
    <source>
        <dbReference type="Proteomes" id="UP000199079"/>
    </source>
</evidence>
<evidence type="ECO:0000313" key="1">
    <source>
        <dbReference type="EMBL" id="SDY83597.1"/>
    </source>
</evidence>
<dbReference type="OrthoDB" id="252516at2157"/>
<dbReference type="Pfam" id="PF24366">
    <property type="entry name" value="DUF7522"/>
    <property type="match status" value="1"/>
</dbReference>
<dbReference type="EMBL" id="FNPC01000011">
    <property type="protein sequence ID" value="SDY83597.1"/>
    <property type="molecule type" value="Genomic_DNA"/>
</dbReference>
<organism evidence="1 2">
    <name type="scientific">Halopenitus persicus</name>
    <dbReference type="NCBI Taxonomy" id="1048396"/>
    <lineage>
        <taxon>Archaea</taxon>
        <taxon>Methanobacteriati</taxon>
        <taxon>Methanobacteriota</taxon>
        <taxon>Stenosarchaea group</taxon>
        <taxon>Halobacteria</taxon>
        <taxon>Halobacteriales</taxon>
        <taxon>Haloferacaceae</taxon>
        <taxon>Halopenitus</taxon>
    </lineage>
</organism>
<dbReference type="Proteomes" id="UP000199079">
    <property type="component" value="Unassembled WGS sequence"/>
</dbReference>
<dbReference type="AlphaFoldDB" id="A0A1H3N3T5"/>
<accession>A0A1H3N3T5</accession>
<proteinExistence type="predicted"/>
<name>A0A1H3N3T5_9EURY</name>